<evidence type="ECO:0000313" key="1">
    <source>
        <dbReference type="EMBL" id="EOQ96743.1"/>
    </source>
</evidence>
<proteinExistence type="predicted"/>
<sequence length="42" mass="4961">MTSVSFLVSLQFIVKKRTNARDNVCLNILKKYEILFACKDYF</sequence>
<dbReference type="EMBL" id="AOGZ02000014">
    <property type="protein sequence ID" value="EOQ96743.1"/>
    <property type="molecule type" value="Genomic_DNA"/>
</dbReference>
<evidence type="ECO:0000313" key="2">
    <source>
        <dbReference type="Proteomes" id="UP000013984"/>
    </source>
</evidence>
<dbReference type="Proteomes" id="UP000013984">
    <property type="component" value="Unassembled WGS sequence"/>
</dbReference>
<organism evidence="1 2">
    <name type="scientific">Leptospira wolbachii serovar Codice str. CDC</name>
    <dbReference type="NCBI Taxonomy" id="1218599"/>
    <lineage>
        <taxon>Bacteria</taxon>
        <taxon>Pseudomonadati</taxon>
        <taxon>Spirochaetota</taxon>
        <taxon>Spirochaetia</taxon>
        <taxon>Leptospirales</taxon>
        <taxon>Leptospiraceae</taxon>
        <taxon>Leptospira</taxon>
    </lineage>
</organism>
<gene>
    <name evidence="1" type="ORF">LEP1GSC195_3896</name>
</gene>
<accession>R9A3F8</accession>
<protein>
    <submittedName>
        <fullName evidence="1">Uncharacterized protein</fullName>
    </submittedName>
</protein>
<name>R9A3F8_9LEPT</name>
<keyword evidence="2" id="KW-1185">Reference proteome</keyword>
<comment type="caution">
    <text evidence="1">The sequence shown here is derived from an EMBL/GenBank/DDBJ whole genome shotgun (WGS) entry which is preliminary data.</text>
</comment>
<reference evidence="1" key="1">
    <citation type="submission" date="2013-04" db="EMBL/GenBank/DDBJ databases">
        <authorList>
            <person name="Harkins D.M."/>
            <person name="Durkin A.S."/>
            <person name="Brinkac L.M."/>
            <person name="Haft D.H."/>
            <person name="Selengut J.D."/>
            <person name="Sanka R."/>
            <person name="DePew J."/>
            <person name="Purushe J."/>
            <person name="Galloway R.L."/>
            <person name="Vinetz J.M."/>
            <person name="Sutton G.G."/>
            <person name="Nierman W.C."/>
            <person name="Fouts D.E."/>
        </authorList>
    </citation>
    <scope>NUCLEOTIDE SEQUENCE [LARGE SCALE GENOMIC DNA]</scope>
    <source>
        <strain evidence="1">CDC</strain>
    </source>
</reference>
<dbReference type="AlphaFoldDB" id="R9A3F8"/>